<evidence type="ECO:0000256" key="2">
    <source>
        <dbReference type="ARBA" id="ARBA00022771"/>
    </source>
</evidence>
<dbReference type="Proteomes" id="UP001566132">
    <property type="component" value="Unassembled WGS sequence"/>
</dbReference>
<keyword evidence="3" id="KW-0862">Zinc</keyword>
<dbReference type="InterPro" id="IPR038441">
    <property type="entry name" value="THAP_Znf_sf"/>
</dbReference>
<dbReference type="PANTHER" id="PTHR46600:SF11">
    <property type="entry name" value="THAP DOMAIN-CONTAINING PROTEIN 10"/>
    <property type="match status" value="1"/>
</dbReference>
<dbReference type="InterPro" id="IPR026516">
    <property type="entry name" value="THAP1/10"/>
</dbReference>
<evidence type="ECO:0000256" key="5">
    <source>
        <dbReference type="PROSITE-ProRule" id="PRU00309"/>
    </source>
</evidence>
<dbReference type="AlphaFoldDB" id="A0ABD1F176"/>
<evidence type="ECO:0000256" key="3">
    <source>
        <dbReference type="ARBA" id="ARBA00022833"/>
    </source>
</evidence>
<feature type="domain" description="THAP-type" evidence="7">
    <location>
        <begin position="17"/>
        <end position="96"/>
    </location>
</feature>
<dbReference type="Pfam" id="PF05485">
    <property type="entry name" value="THAP"/>
    <property type="match status" value="1"/>
</dbReference>
<keyword evidence="4 5" id="KW-0238">DNA-binding</keyword>
<evidence type="ECO:0000313" key="9">
    <source>
        <dbReference type="Proteomes" id="UP001566132"/>
    </source>
</evidence>
<dbReference type="GO" id="GO:0008270">
    <property type="term" value="F:zinc ion binding"/>
    <property type="evidence" value="ECO:0007669"/>
    <property type="project" value="UniProtKB-KW"/>
</dbReference>
<name>A0ABD1F176_HYPHA</name>
<gene>
    <name evidence="8" type="ORF">ABEB36_003818</name>
</gene>
<comment type="caution">
    <text evidence="8">The sequence shown here is derived from an EMBL/GenBank/DDBJ whole genome shotgun (WGS) entry which is preliminary data.</text>
</comment>
<dbReference type="Gene3D" id="6.20.210.20">
    <property type="entry name" value="THAP domain"/>
    <property type="match status" value="1"/>
</dbReference>
<dbReference type="EMBL" id="JBDJPC010000003">
    <property type="protein sequence ID" value="KAL1509010.1"/>
    <property type="molecule type" value="Genomic_DNA"/>
</dbReference>
<protein>
    <recommendedName>
        <fullName evidence="7">THAP-type domain-containing protein</fullName>
    </recommendedName>
</protein>
<keyword evidence="2 5" id="KW-0863">Zinc-finger</keyword>
<proteinExistence type="predicted"/>
<keyword evidence="6" id="KW-0175">Coiled coil</keyword>
<feature type="coiled-coil region" evidence="6">
    <location>
        <begin position="153"/>
        <end position="187"/>
    </location>
</feature>
<evidence type="ECO:0000256" key="4">
    <source>
        <dbReference type="ARBA" id="ARBA00023125"/>
    </source>
</evidence>
<dbReference type="SMART" id="SM00980">
    <property type="entry name" value="THAP"/>
    <property type="match status" value="1"/>
</dbReference>
<dbReference type="PROSITE" id="PS50950">
    <property type="entry name" value="ZF_THAP"/>
    <property type="match status" value="1"/>
</dbReference>
<evidence type="ECO:0000313" key="8">
    <source>
        <dbReference type="EMBL" id="KAL1509010.1"/>
    </source>
</evidence>
<keyword evidence="1" id="KW-0479">Metal-binding</keyword>
<sequence>MFNISRSLQILQIYIKMPGCCITQCKNSSKKGYKLYLIPNGENNTERREQWVRFINRSDLTSNSRICEAHFSEKQYEQKRQDKRKKLKNMAYPDILVTPNKRKREEEDESQLIEKSISHDYKKAMYEERNDSESQNYSDIVEDSAFAENLSKNDEKLNIIKQLRNELKLTKEKLRRCKKKLQEEKRGNINTFFNTDQMEFLKRRQIRGSSWSEDTLLRALKLYMACGTTGYNEIRKQHLPYPSIRTLQYHIQAIKLNADSDIYTT</sequence>
<keyword evidence="9" id="KW-1185">Reference proteome</keyword>
<organism evidence="8 9">
    <name type="scientific">Hypothenemus hampei</name>
    <name type="common">Coffee berry borer</name>
    <dbReference type="NCBI Taxonomy" id="57062"/>
    <lineage>
        <taxon>Eukaryota</taxon>
        <taxon>Metazoa</taxon>
        <taxon>Ecdysozoa</taxon>
        <taxon>Arthropoda</taxon>
        <taxon>Hexapoda</taxon>
        <taxon>Insecta</taxon>
        <taxon>Pterygota</taxon>
        <taxon>Neoptera</taxon>
        <taxon>Endopterygota</taxon>
        <taxon>Coleoptera</taxon>
        <taxon>Polyphaga</taxon>
        <taxon>Cucujiformia</taxon>
        <taxon>Curculionidae</taxon>
        <taxon>Scolytinae</taxon>
        <taxon>Hypothenemus</taxon>
    </lineage>
</organism>
<evidence type="ECO:0000259" key="7">
    <source>
        <dbReference type="PROSITE" id="PS50950"/>
    </source>
</evidence>
<dbReference type="SUPFAM" id="SSF57716">
    <property type="entry name" value="Glucocorticoid receptor-like (DNA-binding domain)"/>
    <property type="match status" value="1"/>
</dbReference>
<reference evidence="8 9" key="1">
    <citation type="submission" date="2024-05" db="EMBL/GenBank/DDBJ databases">
        <title>Genetic variation in Jamaican populations of the coffee berry borer (Hypothenemus hampei).</title>
        <authorList>
            <person name="Errbii M."/>
            <person name="Myrie A."/>
        </authorList>
    </citation>
    <scope>NUCLEOTIDE SEQUENCE [LARGE SCALE GENOMIC DNA]</scope>
    <source>
        <strain evidence="8">JA-Hopewell-2020-01-JO</strain>
        <tissue evidence="8">Whole body</tissue>
    </source>
</reference>
<evidence type="ECO:0000256" key="6">
    <source>
        <dbReference type="SAM" id="Coils"/>
    </source>
</evidence>
<dbReference type="GO" id="GO:0003677">
    <property type="term" value="F:DNA binding"/>
    <property type="evidence" value="ECO:0007669"/>
    <property type="project" value="UniProtKB-UniRule"/>
</dbReference>
<evidence type="ECO:0000256" key="1">
    <source>
        <dbReference type="ARBA" id="ARBA00022723"/>
    </source>
</evidence>
<dbReference type="InterPro" id="IPR006612">
    <property type="entry name" value="THAP_Znf"/>
</dbReference>
<accession>A0ABD1F176</accession>
<dbReference type="PANTHER" id="PTHR46600">
    <property type="entry name" value="THAP DOMAIN-CONTAINING"/>
    <property type="match status" value="1"/>
</dbReference>